<dbReference type="EMBL" id="JAJA02000001">
    <property type="protein sequence ID" value="KWS04252.1"/>
    <property type="molecule type" value="Genomic_DNA"/>
</dbReference>
<organism evidence="1 2">
    <name type="scientific">Lysobacter capsici AZ78</name>
    <dbReference type="NCBI Taxonomy" id="1444315"/>
    <lineage>
        <taxon>Bacteria</taxon>
        <taxon>Pseudomonadati</taxon>
        <taxon>Pseudomonadota</taxon>
        <taxon>Gammaproteobacteria</taxon>
        <taxon>Lysobacterales</taxon>
        <taxon>Lysobacteraceae</taxon>
        <taxon>Lysobacter</taxon>
    </lineage>
</organism>
<name>A0A120AGA3_9GAMM</name>
<dbReference type="AlphaFoldDB" id="A0A120AGA3"/>
<protein>
    <submittedName>
        <fullName evidence="1">Uncharacterized protein</fullName>
    </submittedName>
</protein>
<gene>
    <name evidence="1" type="ORF">AZ78_1801</name>
</gene>
<sequence>MAGHVVGRGRLFGKVWGGCGGAWGKKRIPPGPPFTKGGTR</sequence>
<accession>A0A120AGA3</accession>
<keyword evidence="2" id="KW-1185">Reference proteome</keyword>
<comment type="caution">
    <text evidence="1">The sequence shown here is derived from an EMBL/GenBank/DDBJ whole genome shotgun (WGS) entry which is preliminary data.</text>
</comment>
<reference evidence="1 2" key="1">
    <citation type="journal article" date="2014" name="Genome Announc.">
        <title>Draft Genome Sequence of Lysobacter capsici AZ78, a Bacterium Antagonistic to Plant-Pathogenic Oomycetes.</title>
        <authorList>
            <person name="Puopolo G."/>
            <person name="Sonego P."/>
            <person name="Engelen K."/>
            <person name="Pertot I."/>
        </authorList>
    </citation>
    <scope>NUCLEOTIDE SEQUENCE [LARGE SCALE GENOMIC DNA]</scope>
    <source>
        <strain evidence="1 2">AZ78</strain>
    </source>
</reference>
<evidence type="ECO:0000313" key="2">
    <source>
        <dbReference type="Proteomes" id="UP000023435"/>
    </source>
</evidence>
<evidence type="ECO:0000313" key="1">
    <source>
        <dbReference type="EMBL" id="KWS04252.1"/>
    </source>
</evidence>
<dbReference type="Proteomes" id="UP000023435">
    <property type="component" value="Unassembled WGS sequence"/>
</dbReference>
<proteinExistence type="predicted"/>